<accession>A0A6A5QRC1</accession>
<dbReference type="OrthoDB" id="16547at2759"/>
<dbReference type="Proteomes" id="UP000800096">
    <property type="component" value="Unassembled WGS sequence"/>
</dbReference>
<dbReference type="AlphaFoldDB" id="A0A6A5QRC1"/>
<dbReference type="SUPFAM" id="SSF109604">
    <property type="entry name" value="HD-domain/PDEase-like"/>
    <property type="match status" value="1"/>
</dbReference>
<keyword evidence="2" id="KW-1185">Reference proteome</keyword>
<evidence type="ECO:0000313" key="2">
    <source>
        <dbReference type="Proteomes" id="UP000800096"/>
    </source>
</evidence>
<protein>
    <submittedName>
        <fullName evidence="1">Uncharacterized protein</fullName>
    </submittedName>
</protein>
<sequence length="56" mass="6041">MVAPLRDYPALAFVQDADRLDALGPMGTARAAVYGDISDKRKKNTVLTLISNFTDG</sequence>
<organism evidence="1 2">
    <name type="scientific">Ampelomyces quisqualis</name>
    <name type="common">Powdery mildew agent</name>
    <dbReference type="NCBI Taxonomy" id="50730"/>
    <lineage>
        <taxon>Eukaryota</taxon>
        <taxon>Fungi</taxon>
        <taxon>Dikarya</taxon>
        <taxon>Ascomycota</taxon>
        <taxon>Pezizomycotina</taxon>
        <taxon>Dothideomycetes</taxon>
        <taxon>Pleosporomycetidae</taxon>
        <taxon>Pleosporales</taxon>
        <taxon>Pleosporineae</taxon>
        <taxon>Phaeosphaeriaceae</taxon>
        <taxon>Ampelomyces</taxon>
    </lineage>
</organism>
<dbReference type="EMBL" id="ML979134">
    <property type="protein sequence ID" value="KAF1917943.1"/>
    <property type="molecule type" value="Genomic_DNA"/>
</dbReference>
<dbReference type="Gene3D" id="1.10.3210.50">
    <property type="match status" value="1"/>
</dbReference>
<reference evidence="1" key="1">
    <citation type="journal article" date="2020" name="Stud. Mycol.">
        <title>101 Dothideomycetes genomes: a test case for predicting lifestyles and emergence of pathogens.</title>
        <authorList>
            <person name="Haridas S."/>
            <person name="Albert R."/>
            <person name="Binder M."/>
            <person name="Bloem J."/>
            <person name="Labutti K."/>
            <person name="Salamov A."/>
            <person name="Andreopoulos B."/>
            <person name="Baker S."/>
            <person name="Barry K."/>
            <person name="Bills G."/>
            <person name="Bluhm B."/>
            <person name="Cannon C."/>
            <person name="Castanera R."/>
            <person name="Culley D."/>
            <person name="Daum C."/>
            <person name="Ezra D."/>
            <person name="Gonzalez J."/>
            <person name="Henrissat B."/>
            <person name="Kuo A."/>
            <person name="Liang C."/>
            <person name="Lipzen A."/>
            <person name="Lutzoni F."/>
            <person name="Magnuson J."/>
            <person name="Mondo S."/>
            <person name="Nolan M."/>
            <person name="Ohm R."/>
            <person name="Pangilinan J."/>
            <person name="Park H.-J."/>
            <person name="Ramirez L."/>
            <person name="Alfaro M."/>
            <person name="Sun H."/>
            <person name="Tritt A."/>
            <person name="Yoshinaga Y."/>
            <person name="Zwiers L.-H."/>
            <person name="Turgeon B."/>
            <person name="Goodwin S."/>
            <person name="Spatafora J."/>
            <person name="Crous P."/>
            <person name="Grigoriev I."/>
        </authorList>
    </citation>
    <scope>NUCLEOTIDE SEQUENCE</scope>
    <source>
        <strain evidence="1">HMLAC05119</strain>
    </source>
</reference>
<name>A0A6A5QRC1_AMPQU</name>
<proteinExistence type="predicted"/>
<evidence type="ECO:0000313" key="1">
    <source>
        <dbReference type="EMBL" id="KAF1917943.1"/>
    </source>
</evidence>
<gene>
    <name evidence="1" type="ORF">BDU57DRAFT_514445</name>
</gene>